<evidence type="ECO:0000313" key="3">
    <source>
        <dbReference type="EMBL" id="KOB72116.1"/>
    </source>
</evidence>
<keyword evidence="4" id="KW-1185">Reference proteome</keyword>
<dbReference type="AlphaFoldDB" id="A0A0L7LA50"/>
<evidence type="ECO:0000256" key="1">
    <source>
        <dbReference type="SAM" id="MobiDB-lite"/>
    </source>
</evidence>
<name>A0A0L7LA50_OPEBR</name>
<dbReference type="EMBL" id="JTDY01002100">
    <property type="protein sequence ID" value="KOB72116.1"/>
    <property type="molecule type" value="Genomic_DNA"/>
</dbReference>
<sequence>MATADSCSYNTPGSINGWHIPDVSSYHNGAISKNTSYHNGYQDSRHEKEDLSTSPKNINLCNGFKNVNISNEVTKKTQSRQNSNKVEVNGSDIKGVNSSPIHNNGSYEGSPDKKLTMAGAGQGSPLRSQLALKLKANTPKKAPSPSPTVQCLLCDFTSTCPRKLEEHINRAHFDLTSPSVLGNANANSENPTLGLTNPTITLTNAATTLDNRSLDGAMAVSPGPSAFQCPICERYFGSGSEVEVHVNVDHREILSPQRGELVDNAPCDDVVMMEESPVSSCPVCCRPLPLTQHELVGDSHYVLL</sequence>
<comment type="caution">
    <text evidence="3">The sequence shown here is derived from an EMBL/GenBank/DDBJ whole genome shotgun (WGS) entry which is preliminary data.</text>
</comment>
<feature type="region of interest" description="Disordered" evidence="1">
    <location>
        <begin position="75"/>
        <end position="109"/>
    </location>
</feature>
<evidence type="ECO:0000259" key="2">
    <source>
        <dbReference type="PROSITE" id="PS00028"/>
    </source>
</evidence>
<feature type="compositionally biased region" description="Polar residues" evidence="1">
    <location>
        <begin position="96"/>
        <end position="107"/>
    </location>
</feature>
<evidence type="ECO:0000313" key="4">
    <source>
        <dbReference type="Proteomes" id="UP000037510"/>
    </source>
</evidence>
<proteinExistence type="predicted"/>
<feature type="domain" description="C2H2-type" evidence="2">
    <location>
        <begin position="229"/>
        <end position="250"/>
    </location>
</feature>
<dbReference type="Proteomes" id="UP000037510">
    <property type="component" value="Unassembled WGS sequence"/>
</dbReference>
<dbReference type="PROSITE" id="PS00028">
    <property type="entry name" value="ZINC_FINGER_C2H2_1"/>
    <property type="match status" value="1"/>
</dbReference>
<feature type="region of interest" description="Disordered" evidence="1">
    <location>
        <begin position="37"/>
        <end position="56"/>
    </location>
</feature>
<reference evidence="3 4" key="1">
    <citation type="journal article" date="2015" name="Genome Biol. Evol.">
        <title>The genome of winter moth (Operophtera brumata) provides a genomic perspective on sexual dimorphism and phenology.</title>
        <authorList>
            <person name="Derks M.F."/>
            <person name="Smit S."/>
            <person name="Salis L."/>
            <person name="Schijlen E."/>
            <person name="Bossers A."/>
            <person name="Mateman C."/>
            <person name="Pijl A.S."/>
            <person name="de Ridder D."/>
            <person name="Groenen M.A."/>
            <person name="Visser M.E."/>
            <person name="Megens H.J."/>
        </authorList>
    </citation>
    <scope>NUCLEOTIDE SEQUENCE [LARGE SCALE GENOMIC DNA]</scope>
    <source>
        <strain evidence="3">WM2013NL</strain>
        <tissue evidence="3">Head and thorax</tissue>
    </source>
</reference>
<dbReference type="SMART" id="SM00355">
    <property type="entry name" value="ZnF_C2H2"/>
    <property type="match status" value="2"/>
</dbReference>
<protein>
    <recommendedName>
        <fullName evidence="2">C2H2-type domain-containing protein</fullName>
    </recommendedName>
</protein>
<dbReference type="STRING" id="104452.A0A0L7LA50"/>
<accession>A0A0L7LA50</accession>
<dbReference type="Gene3D" id="3.30.160.60">
    <property type="entry name" value="Classic Zinc Finger"/>
    <property type="match status" value="1"/>
</dbReference>
<dbReference type="InterPro" id="IPR013087">
    <property type="entry name" value="Znf_C2H2_type"/>
</dbReference>
<gene>
    <name evidence="3" type="ORF">OBRU01_12718</name>
</gene>
<organism evidence="3 4">
    <name type="scientific">Operophtera brumata</name>
    <name type="common">Winter moth</name>
    <name type="synonym">Phalaena brumata</name>
    <dbReference type="NCBI Taxonomy" id="104452"/>
    <lineage>
        <taxon>Eukaryota</taxon>
        <taxon>Metazoa</taxon>
        <taxon>Ecdysozoa</taxon>
        <taxon>Arthropoda</taxon>
        <taxon>Hexapoda</taxon>
        <taxon>Insecta</taxon>
        <taxon>Pterygota</taxon>
        <taxon>Neoptera</taxon>
        <taxon>Endopterygota</taxon>
        <taxon>Lepidoptera</taxon>
        <taxon>Glossata</taxon>
        <taxon>Ditrysia</taxon>
        <taxon>Geometroidea</taxon>
        <taxon>Geometridae</taxon>
        <taxon>Larentiinae</taxon>
        <taxon>Operophtera</taxon>
    </lineage>
</organism>